<dbReference type="Pfam" id="PF00179">
    <property type="entry name" value="UQ_con"/>
    <property type="match status" value="1"/>
</dbReference>
<evidence type="ECO:0000313" key="6">
    <source>
        <dbReference type="EMBL" id="CAI9974201.1"/>
    </source>
</evidence>
<reference evidence="8 11" key="2">
    <citation type="submission" date="2024-07" db="EMBL/GenBank/DDBJ databases">
        <authorList>
            <person name="Akdeniz Z."/>
        </authorList>
    </citation>
    <scope>NUCLEOTIDE SEQUENCE [LARGE SCALE GENOMIC DNA]</scope>
</reference>
<dbReference type="Gene3D" id="3.10.110.10">
    <property type="entry name" value="Ubiquitin Conjugating Enzyme"/>
    <property type="match status" value="1"/>
</dbReference>
<dbReference type="EMBL" id="CATOUU010001184">
    <property type="protein sequence ID" value="CAI9978293.1"/>
    <property type="molecule type" value="Genomic_DNA"/>
</dbReference>
<evidence type="ECO:0000256" key="2">
    <source>
        <dbReference type="ARBA" id="ARBA00022786"/>
    </source>
</evidence>
<evidence type="ECO:0000313" key="9">
    <source>
        <dbReference type="EMBL" id="CAL6081546.1"/>
    </source>
</evidence>
<evidence type="ECO:0000259" key="5">
    <source>
        <dbReference type="PROSITE" id="PS50127"/>
    </source>
</evidence>
<dbReference type="InterPro" id="IPR050113">
    <property type="entry name" value="Ub_conjugating_enzyme"/>
</dbReference>
<dbReference type="Proteomes" id="UP001642409">
    <property type="component" value="Unassembled WGS sequence"/>
</dbReference>
<keyword evidence="11" id="KW-1185">Reference proteome</keyword>
<accession>A0AA86RP05</accession>
<keyword evidence="1" id="KW-0808">Transferase</keyword>
<dbReference type="EMBL" id="CATOUU010001140">
    <property type="protein sequence ID" value="CAI9974201.1"/>
    <property type="molecule type" value="Genomic_DNA"/>
</dbReference>
<evidence type="ECO:0000256" key="1">
    <source>
        <dbReference type="ARBA" id="ARBA00022679"/>
    </source>
</evidence>
<dbReference type="EMBL" id="CAXDID020000001">
    <property type="protein sequence ID" value="CAL5970436.1"/>
    <property type="molecule type" value="Genomic_DNA"/>
</dbReference>
<organism evidence="7">
    <name type="scientific">Hexamita inflata</name>
    <dbReference type="NCBI Taxonomy" id="28002"/>
    <lineage>
        <taxon>Eukaryota</taxon>
        <taxon>Metamonada</taxon>
        <taxon>Diplomonadida</taxon>
        <taxon>Hexamitidae</taxon>
        <taxon>Hexamitinae</taxon>
        <taxon>Hexamita</taxon>
    </lineage>
</organism>
<evidence type="ECO:0000313" key="7">
    <source>
        <dbReference type="EMBL" id="CAI9978293.1"/>
    </source>
</evidence>
<dbReference type="PANTHER" id="PTHR24067">
    <property type="entry name" value="UBIQUITIN-CONJUGATING ENZYME E2"/>
    <property type="match status" value="1"/>
</dbReference>
<dbReference type="InterPro" id="IPR000608">
    <property type="entry name" value="UBC"/>
</dbReference>
<dbReference type="SUPFAM" id="SSF54495">
    <property type="entry name" value="UBC-like"/>
    <property type="match status" value="1"/>
</dbReference>
<dbReference type="InterPro" id="IPR016135">
    <property type="entry name" value="UBQ-conjugating_enzyme/RWD"/>
</dbReference>
<gene>
    <name evidence="8" type="ORF">HINF_LOCUS376</name>
    <name evidence="9" type="ORF">HINF_LOCUS60395</name>
    <name evidence="10" type="ORF">HINF_LOCUS61637</name>
    <name evidence="6" type="ORF">HINF_LOCUS61846</name>
    <name evidence="7" type="ORF">HINF_LOCUS65938</name>
</gene>
<feature type="active site" description="Glycyl thioester intermediate" evidence="3">
    <location>
        <position position="87"/>
    </location>
</feature>
<comment type="caution">
    <text evidence="7">The sequence shown here is derived from an EMBL/GenBank/DDBJ whole genome shotgun (WGS) entry which is preliminary data.</text>
</comment>
<dbReference type="EMBL" id="CAXDID020000353">
    <property type="protein sequence ID" value="CAL6081546.1"/>
    <property type="molecule type" value="Genomic_DNA"/>
</dbReference>
<dbReference type="EMBL" id="CAXDID020000371">
    <property type="protein sequence ID" value="CAL6083260.1"/>
    <property type="molecule type" value="Genomic_DNA"/>
</dbReference>
<sequence length="169" mass="19013">MNLCEKRLMTDFKNLVSSQPKSFMASPFKDNIKRWAAVILGPEDTAWTGAALCLSIDFSADYPTRPPTFKFLTKIFHPNVYATGDICLDILKEKWSPAYDVCSVLVSIQNLLTDPNPQSPANAEAANLYVRDRNGFDLRVQKVAEESWDQIEPGPYVELLDKLLGDKPE</sequence>
<comment type="similarity">
    <text evidence="4">Belongs to the ubiquitin-conjugating enzyme family.</text>
</comment>
<evidence type="ECO:0000256" key="4">
    <source>
        <dbReference type="RuleBase" id="RU362109"/>
    </source>
</evidence>
<proteinExistence type="inferred from homology"/>
<feature type="domain" description="UBC core" evidence="5">
    <location>
        <begin position="3"/>
        <end position="149"/>
    </location>
</feature>
<evidence type="ECO:0000313" key="10">
    <source>
        <dbReference type="EMBL" id="CAL6083260.1"/>
    </source>
</evidence>
<evidence type="ECO:0000313" key="11">
    <source>
        <dbReference type="Proteomes" id="UP001642409"/>
    </source>
</evidence>
<protein>
    <submittedName>
        <fullName evidence="7">Ubiquitin-conjugating enzyme E2</fullName>
    </submittedName>
    <submittedName>
        <fullName evidence="8">Ubiquitin-conjugating_enzyme E2</fullName>
    </submittedName>
</protein>
<keyword evidence="4" id="KW-0547">Nucleotide-binding</keyword>
<dbReference type="AlphaFoldDB" id="A0AA86RP05"/>
<keyword evidence="4" id="KW-0067">ATP-binding</keyword>
<dbReference type="GO" id="GO:0016740">
    <property type="term" value="F:transferase activity"/>
    <property type="evidence" value="ECO:0007669"/>
    <property type="project" value="UniProtKB-KW"/>
</dbReference>
<evidence type="ECO:0000313" key="8">
    <source>
        <dbReference type="EMBL" id="CAL5970436.1"/>
    </source>
</evidence>
<dbReference type="FunFam" id="3.10.110.10:FF:000090">
    <property type="entry name" value="Ubiquitin-conjugating enzyme E2-17 kDa"/>
    <property type="match status" value="1"/>
</dbReference>
<name>A0AA86RP05_9EUKA</name>
<dbReference type="GO" id="GO:0005524">
    <property type="term" value="F:ATP binding"/>
    <property type="evidence" value="ECO:0007669"/>
    <property type="project" value="UniProtKB-UniRule"/>
</dbReference>
<dbReference type="SMART" id="SM00212">
    <property type="entry name" value="UBCc"/>
    <property type="match status" value="1"/>
</dbReference>
<dbReference type="PROSITE" id="PS00183">
    <property type="entry name" value="UBC_1"/>
    <property type="match status" value="1"/>
</dbReference>
<evidence type="ECO:0000256" key="3">
    <source>
        <dbReference type="PROSITE-ProRule" id="PRU10133"/>
    </source>
</evidence>
<dbReference type="PROSITE" id="PS50127">
    <property type="entry name" value="UBC_2"/>
    <property type="match status" value="1"/>
</dbReference>
<keyword evidence="2 4" id="KW-0833">Ubl conjugation pathway</keyword>
<dbReference type="InterPro" id="IPR023313">
    <property type="entry name" value="UBQ-conjugating_AS"/>
</dbReference>
<dbReference type="CDD" id="cd23790">
    <property type="entry name" value="UBCc_UBE2A_2B"/>
    <property type="match status" value="1"/>
</dbReference>
<reference evidence="7" key="1">
    <citation type="submission" date="2023-06" db="EMBL/GenBank/DDBJ databases">
        <authorList>
            <person name="Kurt Z."/>
        </authorList>
    </citation>
    <scope>NUCLEOTIDE SEQUENCE</scope>
</reference>